<evidence type="ECO:0000313" key="5">
    <source>
        <dbReference type="Proteomes" id="UP000193804"/>
    </source>
</evidence>
<dbReference type="Gene3D" id="2.60.120.1440">
    <property type="match status" value="1"/>
</dbReference>
<protein>
    <submittedName>
        <fullName evidence="4">FecR family protein</fullName>
    </submittedName>
</protein>
<gene>
    <name evidence="4" type="ORF">SAMN05661096_00865</name>
</gene>
<feature type="transmembrane region" description="Helical" evidence="1">
    <location>
        <begin position="75"/>
        <end position="93"/>
    </location>
</feature>
<dbReference type="OrthoDB" id="645173at2"/>
<dbReference type="PANTHER" id="PTHR30273:SF2">
    <property type="entry name" value="PROTEIN FECR"/>
    <property type="match status" value="1"/>
</dbReference>
<keyword evidence="1" id="KW-0472">Membrane</keyword>
<dbReference type="Gene3D" id="3.55.50.30">
    <property type="match status" value="1"/>
</dbReference>
<dbReference type="Pfam" id="PF04773">
    <property type="entry name" value="FecR"/>
    <property type="match status" value="1"/>
</dbReference>
<keyword evidence="1" id="KW-0812">Transmembrane</keyword>
<reference evidence="5" key="1">
    <citation type="submission" date="2017-04" db="EMBL/GenBank/DDBJ databases">
        <authorList>
            <person name="Varghese N."/>
            <person name="Submissions S."/>
        </authorList>
    </citation>
    <scope>NUCLEOTIDE SEQUENCE [LARGE SCALE GENOMIC DNA]</scope>
    <source>
        <strain evidence="5">DSM 4125</strain>
    </source>
</reference>
<dbReference type="Proteomes" id="UP000193804">
    <property type="component" value="Unassembled WGS sequence"/>
</dbReference>
<feature type="domain" description="Protein FecR C-terminal" evidence="3">
    <location>
        <begin position="232"/>
        <end position="296"/>
    </location>
</feature>
<dbReference type="PIRSF" id="PIRSF018266">
    <property type="entry name" value="FecR"/>
    <property type="match status" value="1"/>
</dbReference>
<evidence type="ECO:0000313" key="4">
    <source>
        <dbReference type="EMBL" id="SMG16548.1"/>
    </source>
</evidence>
<feature type="domain" description="FecR protein" evidence="2">
    <location>
        <begin position="106"/>
        <end position="191"/>
    </location>
</feature>
<dbReference type="Pfam" id="PF16344">
    <property type="entry name" value="FecR_C"/>
    <property type="match status" value="1"/>
</dbReference>
<evidence type="ECO:0000256" key="1">
    <source>
        <dbReference type="SAM" id="Phobius"/>
    </source>
</evidence>
<evidence type="ECO:0000259" key="2">
    <source>
        <dbReference type="Pfam" id="PF04773"/>
    </source>
</evidence>
<dbReference type="InterPro" id="IPR006860">
    <property type="entry name" value="FecR"/>
</dbReference>
<dbReference type="STRING" id="1028.SAMN05661096_00865"/>
<sequence>MQNEELIKKWLNDELTPAEQETFEESEEYKHFSKIWDGLEVASPPFYDVEKELAKFRENQASTTKVIKVSWTKRLVGIAASLLLVSVLSYILFQFTKQNQTLSFTAAQEELYLPDSSLVILNKGSKLSYSPENWAAKRAVELEGEGYFKVKTGSKFEVIAEDGVVSVLGTAFNVKQRASFFEVICHEGKVRVATTQDTTLLTLGKAFQLEAQKVQLFEVTALEPSWLKGESSFHKTPLSVVIDELENQYEISVDADQVSLKGTFTGSFPNDNLELALDAITAPAGYTYQVLNDKVVFTSENN</sequence>
<dbReference type="EMBL" id="FXAW01000001">
    <property type="protein sequence ID" value="SMG16548.1"/>
    <property type="molecule type" value="Genomic_DNA"/>
</dbReference>
<keyword evidence="5" id="KW-1185">Reference proteome</keyword>
<dbReference type="PANTHER" id="PTHR30273">
    <property type="entry name" value="PERIPLASMIC SIGNAL SENSOR AND SIGMA FACTOR ACTIVATOR FECR-RELATED"/>
    <property type="match status" value="1"/>
</dbReference>
<evidence type="ECO:0000259" key="3">
    <source>
        <dbReference type="Pfam" id="PF16344"/>
    </source>
</evidence>
<keyword evidence="1" id="KW-1133">Transmembrane helix</keyword>
<dbReference type="RefSeq" id="WP_085515833.1">
    <property type="nucleotide sequence ID" value="NZ_FXAW01000001.1"/>
</dbReference>
<dbReference type="GO" id="GO:0016989">
    <property type="term" value="F:sigma factor antagonist activity"/>
    <property type="evidence" value="ECO:0007669"/>
    <property type="project" value="TreeGrafter"/>
</dbReference>
<proteinExistence type="predicted"/>
<organism evidence="4 5">
    <name type="scientific">Marivirga sericea</name>
    <dbReference type="NCBI Taxonomy" id="1028"/>
    <lineage>
        <taxon>Bacteria</taxon>
        <taxon>Pseudomonadati</taxon>
        <taxon>Bacteroidota</taxon>
        <taxon>Cytophagia</taxon>
        <taxon>Cytophagales</taxon>
        <taxon>Marivirgaceae</taxon>
        <taxon>Marivirga</taxon>
    </lineage>
</organism>
<accession>A0A1X7IP84</accession>
<dbReference type="AlphaFoldDB" id="A0A1X7IP84"/>
<name>A0A1X7IP84_9BACT</name>
<dbReference type="InterPro" id="IPR032508">
    <property type="entry name" value="FecR_C"/>
</dbReference>
<dbReference type="InterPro" id="IPR012373">
    <property type="entry name" value="Ferrdict_sens_TM"/>
</dbReference>